<evidence type="ECO:0000313" key="2">
    <source>
        <dbReference type="EMBL" id="RFC68050.1"/>
    </source>
</evidence>
<dbReference type="Proteomes" id="UP000262379">
    <property type="component" value="Unassembled WGS sequence"/>
</dbReference>
<keyword evidence="3" id="KW-1185">Reference proteome</keyword>
<sequence length="114" mass="12366">MAKRKRRTAVTGADLMFAPMVAMMRLPLMSAEANNPAALPTETMKAGAEKFAAFVEGVVAAQTTYATAMLSFWPEVMSGRKPSIMNSGLAEKAMTAALHPTSKRVRANYRRLSK</sequence>
<reference evidence="3" key="1">
    <citation type="submission" date="2018-08" db="EMBL/GenBank/DDBJ databases">
        <authorList>
            <person name="Im W.T."/>
        </authorList>
    </citation>
    <scope>NUCLEOTIDE SEQUENCE [LARGE SCALE GENOMIC DNA]</scope>
    <source>
        <strain evidence="3">LA-28</strain>
    </source>
</reference>
<evidence type="ECO:0008006" key="4">
    <source>
        <dbReference type="Google" id="ProtNLM"/>
    </source>
</evidence>
<accession>A0A371XFP5</accession>
<feature type="chain" id="PRO_5016861153" description="Phasin domain-containing protein" evidence="1">
    <location>
        <begin position="25"/>
        <end position="114"/>
    </location>
</feature>
<evidence type="ECO:0000313" key="3">
    <source>
        <dbReference type="Proteomes" id="UP000262379"/>
    </source>
</evidence>
<dbReference type="EMBL" id="QURN01000005">
    <property type="protein sequence ID" value="RFC68050.1"/>
    <property type="molecule type" value="Genomic_DNA"/>
</dbReference>
<comment type="caution">
    <text evidence="2">The sequence shown here is derived from an EMBL/GenBank/DDBJ whole genome shotgun (WGS) entry which is preliminary data.</text>
</comment>
<keyword evidence="1" id="KW-0732">Signal</keyword>
<dbReference type="RefSeq" id="WP_116623191.1">
    <property type="nucleotide sequence ID" value="NZ_QURN01000005.1"/>
</dbReference>
<dbReference type="AlphaFoldDB" id="A0A371XFP5"/>
<name>A0A371XFP5_9HYPH</name>
<organism evidence="2 3">
    <name type="scientific">Mesorhizobium denitrificans</name>
    <dbReference type="NCBI Taxonomy" id="2294114"/>
    <lineage>
        <taxon>Bacteria</taxon>
        <taxon>Pseudomonadati</taxon>
        <taxon>Pseudomonadota</taxon>
        <taxon>Alphaproteobacteria</taxon>
        <taxon>Hyphomicrobiales</taxon>
        <taxon>Phyllobacteriaceae</taxon>
        <taxon>Mesorhizobium</taxon>
    </lineage>
</organism>
<proteinExistence type="predicted"/>
<protein>
    <recommendedName>
        <fullName evidence="4">Phasin domain-containing protein</fullName>
    </recommendedName>
</protein>
<evidence type="ECO:0000256" key="1">
    <source>
        <dbReference type="SAM" id="SignalP"/>
    </source>
</evidence>
<feature type="signal peptide" evidence="1">
    <location>
        <begin position="1"/>
        <end position="24"/>
    </location>
</feature>
<gene>
    <name evidence="2" type="ORF">DY251_07105</name>
</gene>